<dbReference type="SUPFAM" id="SSF46689">
    <property type="entry name" value="Homeodomain-like"/>
    <property type="match status" value="1"/>
</dbReference>
<dbReference type="EMBL" id="FLQS01000031">
    <property type="protein sequence ID" value="SBS76854.1"/>
    <property type="molecule type" value="Genomic_DNA"/>
</dbReference>
<dbReference type="InterPro" id="IPR018062">
    <property type="entry name" value="HTH_AraC-typ_CS"/>
</dbReference>
<dbReference type="SMART" id="SM00342">
    <property type="entry name" value="HTH_ARAC"/>
    <property type="match status" value="1"/>
</dbReference>
<dbReference type="AlphaFoldDB" id="A0A1Y5PDR0"/>
<keyword evidence="3" id="KW-0804">Transcription</keyword>
<evidence type="ECO:0000256" key="3">
    <source>
        <dbReference type="ARBA" id="ARBA00023163"/>
    </source>
</evidence>
<dbReference type="InterPro" id="IPR009057">
    <property type="entry name" value="Homeodomain-like_sf"/>
</dbReference>
<sequence length="324" mass="35026">MRHHSTGVHPRRTACTTADPDAAAAFFRSAWGAQGRIDGLHPDHPIQMSRMTIGDACVSEANLPSALEFETASWPRYVVTQLKAGSLQIGANSRAERCVVGDVALAARPGRPCRAQTVDAEVSVAALAPEALFQITGDPEADGGPAVRFTSGRPRSPAAAAQWRTSVEYVTATLQSILSAEDVALVAGGAIRLLATTLLHVFPNTYADAERIERPEVPAPLLRLAIDYIHDNCARDIGMADVATAINVTPRSVQYMFRRHLDTTPNAYLRQVRLARTHRDLLAADPSRDTVAAIATRWGFAHTGRFSQTYRAEFGESPSVTLYS</sequence>
<dbReference type="InterPro" id="IPR018060">
    <property type="entry name" value="HTH_AraC"/>
</dbReference>
<keyword evidence="1" id="KW-0805">Transcription regulation</keyword>
<dbReference type="Pfam" id="PF12833">
    <property type="entry name" value="HTH_18"/>
    <property type="match status" value="1"/>
</dbReference>
<evidence type="ECO:0000256" key="1">
    <source>
        <dbReference type="ARBA" id="ARBA00023015"/>
    </source>
</evidence>
<evidence type="ECO:0000259" key="4">
    <source>
        <dbReference type="PROSITE" id="PS01124"/>
    </source>
</evidence>
<feature type="domain" description="HTH araC/xylS-type" evidence="4">
    <location>
        <begin position="223"/>
        <end position="324"/>
    </location>
</feature>
<reference evidence="5" key="1">
    <citation type="submission" date="2016-03" db="EMBL/GenBank/DDBJ databases">
        <authorList>
            <person name="Ploux O."/>
        </authorList>
    </citation>
    <scope>NUCLEOTIDE SEQUENCE</scope>
    <source>
        <strain evidence="5">UC10</strain>
    </source>
</reference>
<dbReference type="PANTHER" id="PTHR46796">
    <property type="entry name" value="HTH-TYPE TRANSCRIPTIONAL ACTIVATOR RHAS-RELATED"/>
    <property type="match status" value="1"/>
</dbReference>
<evidence type="ECO:0000256" key="2">
    <source>
        <dbReference type="ARBA" id="ARBA00023125"/>
    </source>
</evidence>
<dbReference type="Gene3D" id="1.10.10.60">
    <property type="entry name" value="Homeodomain-like"/>
    <property type="match status" value="1"/>
</dbReference>
<organism evidence="5">
    <name type="scientific">uncultured Mycobacterium sp</name>
    <dbReference type="NCBI Taxonomy" id="171292"/>
    <lineage>
        <taxon>Bacteria</taxon>
        <taxon>Bacillati</taxon>
        <taxon>Actinomycetota</taxon>
        <taxon>Actinomycetes</taxon>
        <taxon>Mycobacteriales</taxon>
        <taxon>Mycobacteriaceae</taxon>
        <taxon>Mycobacterium</taxon>
        <taxon>environmental samples</taxon>
    </lineage>
</organism>
<protein>
    <submittedName>
        <fullName evidence="5">Putative Bacterial regulatory helix-turn-helix s, AraC family protein</fullName>
    </submittedName>
</protein>
<dbReference type="PROSITE" id="PS00041">
    <property type="entry name" value="HTH_ARAC_FAMILY_1"/>
    <property type="match status" value="1"/>
</dbReference>
<dbReference type="GO" id="GO:0003700">
    <property type="term" value="F:DNA-binding transcription factor activity"/>
    <property type="evidence" value="ECO:0007669"/>
    <property type="project" value="InterPro"/>
</dbReference>
<evidence type="ECO:0000313" key="5">
    <source>
        <dbReference type="EMBL" id="SBS76854.1"/>
    </source>
</evidence>
<proteinExistence type="predicted"/>
<name>A0A1Y5PDR0_9MYCO</name>
<dbReference type="GO" id="GO:0043565">
    <property type="term" value="F:sequence-specific DNA binding"/>
    <property type="evidence" value="ECO:0007669"/>
    <property type="project" value="InterPro"/>
</dbReference>
<dbReference type="PROSITE" id="PS01124">
    <property type="entry name" value="HTH_ARAC_FAMILY_2"/>
    <property type="match status" value="1"/>
</dbReference>
<accession>A0A1Y5PDR0</accession>
<gene>
    <name evidence="5" type="ORF">MHPYR_370055</name>
</gene>
<dbReference type="PANTHER" id="PTHR46796:SF12">
    <property type="entry name" value="HTH-TYPE DNA-BINDING TRANSCRIPTIONAL ACTIVATOR EUTR"/>
    <property type="match status" value="1"/>
</dbReference>
<dbReference type="InterPro" id="IPR050204">
    <property type="entry name" value="AraC_XylS_family_regulators"/>
</dbReference>
<keyword evidence="2" id="KW-0238">DNA-binding</keyword>